<reference evidence="2" key="1">
    <citation type="submission" date="2019-01" db="EMBL/GenBank/DDBJ databases">
        <title>Cytophagaceae bacterium strain CAR-16.</title>
        <authorList>
            <person name="Chen W.-M."/>
        </authorList>
    </citation>
    <scope>NUCLEOTIDE SEQUENCE [LARGE SCALE GENOMIC DNA]</scope>
    <source>
        <strain evidence="2">LLJ-11</strain>
    </source>
</reference>
<dbReference type="GO" id="GO:0016740">
    <property type="term" value="F:transferase activity"/>
    <property type="evidence" value="ECO:0007669"/>
    <property type="project" value="UniProtKB-KW"/>
</dbReference>
<dbReference type="SUPFAM" id="SSF53756">
    <property type="entry name" value="UDP-Glycosyltransferase/glycogen phosphorylase"/>
    <property type="match status" value="1"/>
</dbReference>
<dbReference type="RefSeq" id="WP_129436187.1">
    <property type="nucleotide sequence ID" value="NZ_SBKO01000004.1"/>
</dbReference>
<dbReference type="Gene3D" id="3.40.50.2000">
    <property type="entry name" value="Glycogen Phosphorylase B"/>
    <property type="match status" value="1"/>
</dbReference>
<comment type="caution">
    <text evidence="1">The sequence shown here is derived from an EMBL/GenBank/DDBJ whole genome shotgun (WGS) entry which is preliminary data.</text>
</comment>
<proteinExistence type="predicted"/>
<keyword evidence="2" id="KW-1185">Reference proteome</keyword>
<sequence>MNKVKVLFVVAEFFKGGAERLAYEMDCALDKNKYEIFILCIESKDNKNSKWQRYYDQKHLELGTKIYYIDDFLAKVKSDLFSRVYRKIFKVKKTSNFKMEKLAAFLSSFDLIHWMGEYTFIPNLPESIVRKSLINSMSAKFQNPDLYKKFDFDYPYNFMSGFSENEFEFEYSQFKKINHWFFPLVLKIEKEQKDWTYIDSKVKKIGIFTRLDKYKPLDPFFYSFQLLLEKLPNTELHIFGTGDPEIEGVNHYLRNLELSEKVFFRGHQEDIVKTVLAEHIDLSWFQGYNNDRPAGYAGFDICSTGLPLLCWDFFEKPITSENKIYPHYKNLTKFVDRSVKILTDAEQANELSTLQFEDVVQNRDVKKIIVVLDNVYKDVLAQK</sequence>
<dbReference type="EMBL" id="SBKO01000004">
    <property type="protein sequence ID" value="RXR17759.1"/>
    <property type="molecule type" value="Genomic_DNA"/>
</dbReference>
<dbReference type="OrthoDB" id="1307165at2"/>
<evidence type="ECO:0000313" key="1">
    <source>
        <dbReference type="EMBL" id="RXR17759.1"/>
    </source>
</evidence>
<organism evidence="1 2">
    <name type="scientific">Flavobacterium amnicola</name>
    <dbReference type="NCBI Taxonomy" id="2506422"/>
    <lineage>
        <taxon>Bacteria</taxon>
        <taxon>Pseudomonadati</taxon>
        <taxon>Bacteroidota</taxon>
        <taxon>Flavobacteriia</taxon>
        <taxon>Flavobacteriales</taxon>
        <taxon>Flavobacteriaceae</taxon>
        <taxon>Flavobacterium</taxon>
    </lineage>
</organism>
<gene>
    <name evidence="1" type="ORF">EQG63_09760</name>
</gene>
<keyword evidence="1" id="KW-0808">Transferase</keyword>
<accession>A0A4Q1K1W6</accession>
<evidence type="ECO:0000313" key="2">
    <source>
        <dbReference type="Proteomes" id="UP000290283"/>
    </source>
</evidence>
<protein>
    <submittedName>
        <fullName evidence="1">Glycosyltransferase family 1 protein</fullName>
    </submittedName>
</protein>
<dbReference type="Proteomes" id="UP000290283">
    <property type="component" value="Unassembled WGS sequence"/>
</dbReference>
<name>A0A4Q1K1W6_9FLAO</name>
<dbReference type="AlphaFoldDB" id="A0A4Q1K1W6"/>